<comment type="subcellular location">
    <subcellularLocation>
        <location evidence="1">Nucleus</location>
    </subcellularLocation>
</comment>
<evidence type="ECO:0000256" key="3">
    <source>
        <dbReference type="ARBA" id="ARBA00023242"/>
    </source>
</evidence>
<feature type="compositionally biased region" description="Polar residues" evidence="4">
    <location>
        <begin position="371"/>
        <end position="387"/>
    </location>
</feature>
<proteinExistence type="predicted"/>
<protein>
    <recommendedName>
        <fullName evidence="5">Zn(2)-C6 fungal-type domain-containing protein</fullName>
    </recommendedName>
</protein>
<dbReference type="SUPFAM" id="SSF57701">
    <property type="entry name" value="Zn2/Cys6 DNA-binding domain"/>
    <property type="match status" value="1"/>
</dbReference>
<evidence type="ECO:0000259" key="5">
    <source>
        <dbReference type="PROSITE" id="PS50048"/>
    </source>
</evidence>
<evidence type="ECO:0000313" key="7">
    <source>
        <dbReference type="Proteomes" id="UP000620104"/>
    </source>
</evidence>
<evidence type="ECO:0000256" key="1">
    <source>
        <dbReference type="ARBA" id="ARBA00004123"/>
    </source>
</evidence>
<dbReference type="PANTHER" id="PTHR31001">
    <property type="entry name" value="UNCHARACTERIZED TRANSCRIPTIONAL REGULATORY PROTEIN"/>
    <property type="match status" value="1"/>
</dbReference>
<reference evidence="6" key="1">
    <citation type="submission" date="2020-07" db="EMBL/GenBank/DDBJ databases">
        <title>Draft Genome Sequence of a Deep-Sea Yeast, Naganishia (Cryptococcus) liquefaciens strain N6.</title>
        <authorList>
            <person name="Han Y.W."/>
            <person name="Kajitani R."/>
            <person name="Morimoto H."/>
            <person name="Parhat M."/>
            <person name="Tsubouchi H."/>
            <person name="Bakenova O."/>
            <person name="Ogata M."/>
            <person name="Argunhan B."/>
            <person name="Aoki R."/>
            <person name="Kajiwara S."/>
            <person name="Itoh T."/>
            <person name="Iwasaki H."/>
        </authorList>
    </citation>
    <scope>NUCLEOTIDE SEQUENCE</scope>
    <source>
        <strain evidence="6">N6</strain>
    </source>
</reference>
<organism evidence="6 7">
    <name type="scientific">Naganishia liquefaciens</name>
    <dbReference type="NCBI Taxonomy" id="104408"/>
    <lineage>
        <taxon>Eukaryota</taxon>
        <taxon>Fungi</taxon>
        <taxon>Dikarya</taxon>
        <taxon>Basidiomycota</taxon>
        <taxon>Agaricomycotina</taxon>
        <taxon>Tremellomycetes</taxon>
        <taxon>Filobasidiales</taxon>
        <taxon>Filobasidiaceae</taxon>
        <taxon>Naganishia</taxon>
    </lineage>
</organism>
<dbReference type="InterPro" id="IPR001138">
    <property type="entry name" value="Zn2Cys6_DnaBD"/>
</dbReference>
<feature type="compositionally biased region" description="Polar residues" evidence="4">
    <location>
        <begin position="285"/>
        <end position="299"/>
    </location>
</feature>
<feature type="compositionally biased region" description="Polar residues" evidence="4">
    <location>
        <begin position="147"/>
        <end position="158"/>
    </location>
</feature>
<dbReference type="GO" id="GO:0000981">
    <property type="term" value="F:DNA-binding transcription factor activity, RNA polymerase II-specific"/>
    <property type="evidence" value="ECO:0007669"/>
    <property type="project" value="InterPro"/>
</dbReference>
<dbReference type="PROSITE" id="PS00463">
    <property type="entry name" value="ZN2_CY6_FUNGAL_1"/>
    <property type="match status" value="1"/>
</dbReference>
<name>A0A8H3TZ85_9TREE</name>
<keyword evidence="7" id="KW-1185">Reference proteome</keyword>
<feature type="compositionally biased region" description="Basic and acidic residues" evidence="4">
    <location>
        <begin position="809"/>
        <end position="841"/>
    </location>
</feature>
<dbReference type="SMART" id="SM00906">
    <property type="entry name" value="Fungal_trans"/>
    <property type="match status" value="1"/>
</dbReference>
<gene>
    <name evidence="6" type="ORF">NliqN6_6209</name>
</gene>
<dbReference type="GO" id="GO:0008270">
    <property type="term" value="F:zinc ion binding"/>
    <property type="evidence" value="ECO:0007669"/>
    <property type="project" value="InterPro"/>
</dbReference>
<evidence type="ECO:0000256" key="4">
    <source>
        <dbReference type="SAM" id="MobiDB-lite"/>
    </source>
</evidence>
<dbReference type="Proteomes" id="UP000620104">
    <property type="component" value="Unassembled WGS sequence"/>
</dbReference>
<feature type="compositionally biased region" description="Polar residues" evidence="4">
    <location>
        <begin position="168"/>
        <end position="186"/>
    </location>
</feature>
<dbReference type="PANTHER" id="PTHR31001:SF81">
    <property type="entry name" value="ZN(II)2CYS6 TRANSCRIPTION FACTOR"/>
    <property type="match status" value="1"/>
</dbReference>
<dbReference type="CDD" id="cd00067">
    <property type="entry name" value="GAL4"/>
    <property type="match status" value="1"/>
</dbReference>
<dbReference type="InterPro" id="IPR050613">
    <property type="entry name" value="Sec_Metabolite_Reg"/>
</dbReference>
<feature type="region of interest" description="Disordered" evidence="4">
    <location>
        <begin position="1405"/>
        <end position="1428"/>
    </location>
</feature>
<dbReference type="InterPro" id="IPR007219">
    <property type="entry name" value="XnlR_reg_dom"/>
</dbReference>
<dbReference type="InterPro" id="IPR036864">
    <property type="entry name" value="Zn2-C6_fun-type_DNA-bd_sf"/>
</dbReference>
<feature type="region of interest" description="Disordered" evidence="4">
    <location>
        <begin position="770"/>
        <end position="842"/>
    </location>
</feature>
<feature type="domain" description="Zn(2)-C6 fungal-type" evidence="5">
    <location>
        <begin position="660"/>
        <end position="691"/>
    </location>
</feature>
<feature type="compositionally biased region" description="Polar residues" evidence="4">
    <location>
        <begin position="200"/>
        <end position="209"/>
    </location>
</feature>
<feature type="region of interest" description="Disordered" evidence="4">
    <location>
        <begin position="575"/>
        <end position="654"/>
    </location>
</feature>
<feature type="compositionally biased region" description="Polar residues" evidence="4">
    <location>
        <begin position="217"/>
        <end position="278"/>
    </location>
</feature>
<feature type="region of interest" description="Disordered" evidence="4">
    <location>
        <begin position="362"/>
        <end position="389"/>
    </location>
</feature>
<dbReference type="EMBL" id="BLZA01000049">
    <property type="protein sequence ID" value="GHJ89807.1"/>
    <property type="molecule type" value="Genomic_DNA"/>
</dbReference>
<feature type="compositionally biased region" description="Polar residues" evidence="4">
    <location>
        <begin position="71"/>
        <end position="90"/>
    </location>
</feature>
<dbReference type="Pfam" id="PF04082">
    <property type="entry name" value="Fungal_trans"/>
    <property type="match status" value="1"/>
</dbReference>
<dbReference type="PROSITE" id="PS50048">
    <property type="entry name" value="ZN2_CY6_FUNGAL_2"/>
    <property type="match status" value="1"/>
</dbReference>
<dbReference type="Gene3D" id="4.10.240.10">
    <property type="entry name" value="Zn(2)-C6 fungal-type DNA-binding domain"/>
    <property type="match status" value="1"/>
</dbReference>
<dbReference type="GO" id="GO:0003677">
    <property type="term" value="F:DNA binding"/>
    <property type="evidence" value="ECO:0007669"/>
    <property type="project" value="InterPro"/>
</dbReference>
<dbReference type="GO" id="GO:0005634">
    <property type="term" value="C:nucleus"/>
    <property type="evidence" value="ECO:0007669"/>
    <property type="project" value="UniProtKB-SubCell"/>
</dbReference>
<feature type="compositionally biased region" description="Basic and acidic residues" evidence="4">
    <location>
        <begin position="633"/>
        <end position="648"/>
    </location>
</feature>
<evidence type="ECO:0000256" key="2">
    <source>
        <dbReference type="ARBA" id="ARBA00022723"/>
    </source>
</evidence>
<dbReference type="Pfam" id="PF00172">
    <property type="entry name" value="Zn_clus"/>
    <property type="match status" value="1"/>
</dbReference>
<feature type="compositionally biased region" description="Basic and acidic residues" evidence="4">
    <location>
        <begin position="187"/>
        <end position="197"/>
    </location>
</feature>
<sequence length="1528" mass="165590">MDSQWQASSVNAVPPTDSTISGQRHPAQPSTNVTPVSPTRQLSGNAQADNRPIAIQPSPIQPHFASVPGSEGNTPQLQQIQSHSEAQKPSATKMGMHGSMDSNRWNHQWTTLPLSIMPQKLNSETDSTLHPNHQALLQVQKALNSHAGTPVNQPSLNSLVPPRGRAGQNASNSGPLDSTMFVNINSDRQKTDNRDHALATPQSYNSGSRINLGWASAGTQGNSWQPSSTNVSPVVAGTSRSGGQTVPPQSQNLSGATSTVSSRHNSPTANLNPGNDNPSWPDVNTAASQLQQQRSTISQGGLLGMMANHPASGQPTPLGSPALTQQPLLGTNQSMQQYQNHHELHPDINMMQAMGQNMIKNGPGTDFARRQSGTGTLDHSSGSNTPLTAGALPGNNLAFPGLSNQYNMTAPGMGMAPRPFNMAHPHIPDGHFTQSYPYGGAMQNTMPGTGMTSPINPLGLAFGQQHPGAMTYQQGLGQPTSGAALYSQGVQQIPQSIMTGHNLDAPVHAGPHGSNHQHQPHVHSSLSNKVNFAISPELPLQPKLEPQDIEMAPMTSTRTGSKSAPTSRQGTPLLVAVGLDEDTHKTKRSSSGSRKMDKERGEPVYSYSGAQPTAGAKMGLDPDGKTLSLTSDAHADEGDQDTREDRLDHRKRKRNRTIQSCLPCHQNKRKCDRKKPCSRCKTLGLTGSCVYEVDHSRDEDDPDQTENDHLRSRIAELEQVVRELRQKGSGRATSSVVPSSYDVEPANKKRKLIIDRFAKFRYDEAMRSANAPSGVDQNTSTSFPIHPGRPHISVIDAHRKGPTSSRKTSIPEDPSHTGSRRESLVDDGWKSDSRRSSKEQIEEPYIASVKGEGDSLIGDSAGRKAYVGVPGGRQLLKSLQNLTESKSNHPTEGEPMQVLEDVAFTGVFSDLRKTFPFTTIWSHDNFAAEIIGLLPNRKQSELVWDAFESEIAAFFAAWHLPTLRADYLEFFDATHEEKMVTPLGTLSVMLMICALGVMMRASQTEIFGEAAGVSSPEEAEADLTCSRLQSELFLSGAYQALRLCSFLSSPTVSTVTAGIMIGIYLLNSERASDFWPELGSTIRQAICMGLHIDPMQLYPGMSQKDAEVRRRMWWTIAGLDALVCLSLGRPSAISYYSTKLPQDIPDDQLGDVPPEQAKLSPVSNETTTFTYHAAYFALTIPSLDILERVFPKKRSYGRDGVLGWFAPLVKDEADEDPPDLGASTYEDALRLDDDIVSWYKLVPRKMRFNADEDDTARLLEQRTYWQIQQTLALCVKTNMIRLILHRPYLRMDPAAYPHSAKICFDAAHAILCAFKAMVGTKCSIVWSWWTMSLRAFHSAAVCAFLAMREPNDPHASVCLEDINGAVTIFEGRLNSWLKAHPVQGHLCHGMLSLQALTKSAIEQSRAQSEGEQKRPFTPTAATGLGITHRNHPGKVDFSSIQAFPTTGIVPPSPNLQTLAPSAVSVNGGSNAAASGHDAPLNLDLTGLAGGAPDAMALPHFWAEVFGVPVAPAEDANENPLVQVPPGAS</sequence>
<dbReference type="SMART" id="SM00066">
    <property type="entry name" value="GAL4"/>
    <property type="match status" value="1"/>
</dbReference>
<comment type="caution">
    <text evidence="6">The sequence shown here is derived from an EMBL/GenBank/DDBJ whole genome shotgun (WGS) entry which is preliminary data.</text>
</comment>
<dbReference type="OrthoDB" id="2269373at2759"/>
<feature type="compositionally biased region" description="Polar residues" evidence="4">
    <location>
        <begin position="1"/>
        <end position="48"/>
    </location>
</feature>
<dbReference type="CDD" id="cd12148">
    <property type="entry name" value="fungal_TF_MHR"/>
    <property type="match status" value="1"/>
</dbReference>
<feature type="compositionally biased region" description="Polar residues" evidence="4">
    <location>
        <begin position="311"/>
        <end position="326"/>
    </location>
</feature>
<keyword evidence="2" id="KW-0479">Metal-binding</keyword>
<keyword evidence="3" id="KW-0539">Nucleus</keyword>
<evidence type="ECO:0000313" key="6">
    <source>
        <dbReference type="EMBL" id="GHJ89807.1"/>
    </source>
</evidence>
<accession>A0A8H3TZ85</accession>
<feature type="region of interest" description="Disordered" evidence="4">
    <location>
        <begin position="1"/>
        <end position="105"/>
    </location>
</feature>
<dbReference type="GO" id="GO:0006351">
    <property type="term" value="P:DNA-templated transcription"/>
    <property type="evidence" value="ECO:0007669"/>
    <property type="project" value="InterPro"/>
</dbReference>
<feature type="region of interest" description="Disordered" evidence="4">
    <location>
        <begin position="147"/>
        <end position="326"/>
    </location>
</feature>